<sequence length="106" mass="11388">MRGCSSRREPISGLGDAGGAPIGCQEQDARPSTTPRGNFKPQAEIHVEPYTRQHRGDASGCTEEPYAAPTSITLTFKADVRRVGPPTPMPLPSSSFAKTNRRPNIP</sequence>
<dbReference type="AlphaFoldDB" id="A0A5B7G5E4"/>
<evidence type="ECO:0000313" key="3">
    <source>
        <dbReference type="Proteomes" id="UP000324222"/>
    </source>
</evidence>
<evidence type="ECO:0000256" key="1">
    <source>
        <dbReference type="SAM" id="MobiDB-lite"/>
    </source>
</evidence>
<protein>
    <submittedName>
        <fullName evidence="2">Uncharacterized protein</fullName>
    </submittedName>
</protein>
<comment type="caution">
    <text evidence="2">The sequence shown here is derived from an EMBL/GenBank/DDBJ whole genome shotgun (WGS) entry which is preliminary data.</text>
</comment>
<evidence type="ECO:0000313" key="2">
    <source>
        <dbReference type="EMBL" id="MPC52797.1"/>
    </source>
</evidence>
<feature type="compositionally biased region" description="Basic and acidic residues" evidence="1">
    <location>
        <begin position="1"/>
        <end position="10"/>
    </location>
</feature>
<dbReference type="EMBL" id="VSRR010011155">
    <property type="protein sequence ID" value="MPC52797.1"/>
    <property type="molecule type" value="Genomic_DNA"/>
</dbReference>
<dbReference type="Proteomes" id="UP000324222">
    <property type="component" value="Unassembled WGS sequence"/>
</dbReference>
<gene>
    <name evidence="2" type="ORF">E2C01_046675</name>
</gene>
<feature type="region of interest" description="Disordered" evidence="1">
    <location>
        <begin position="1"/>
        <end position="106"/>
    </location>
</feature>
<feature type="compositionally biased region" description="Basic and acidic residues" evidence="1">
    <location>
        <begin position="43"/>
        <end position="57"/>
    </location>
</feature>
<accession>A0A5B7G5E4</accession>
<reference evidence="2 3" key="1">
    <citation type="submission" date="2019-05" db="EMBL/GenBank/DDBJ databases">
        <title>Another draft genome of Portunus trituberculatus and its Hox gene families provides insights of decapod evolution.</title>
        <authorList>
            <person name="Jeong J.-H."/>
            <person name="Song I."/>
            <person name="Kim S."/>
            <person name="Choi T."/>
            <person name="Kim D."/>
            <person name="Ryu S."/>
            <person name="Kim W."/>
        </authorList>
    </citation>
    <scope>NUCLEOTIDE SEQUENCE [LARGE SCALE GENOMIC DNA]</scope>
    <source>
        <tissue evidence="2">Muscle</tissue>
    </source>
</reference>
<name>A0A5B7G5E4_PORTR</name>
<keyword evidence="3" id="KW-1185">Reference proteome</keyword>
<proteinExistence type="predicted"/>
<organism evidence="2 3">
    <name type="scientific">Portunus trituberculatus</name>
    <name type="common">Swimming crab</name>
    <name type="synonym">Neptunus trituberculatus</name>
    <dbReference type="NCBI Taxonomy" id="210409"/>
    <lineage>
        <taxon>Eukaryota</taxon>
        <taxon>Metazoa</taxon>
        <taxon>Ecdysozoa</taxon>
        <taxon>Arthropoda</taxon>
        <taxon>Crustacea</taxon>
        <taxon>Multicrustacea</taxon>
        <taxon>Malacostraca</taxon>
        <taxon>Eumalacostraca</taxon>
        <taxon>Eucarida</taxon>
        <taxon>Decapoda</taxon>
        <taxon>Pleocyemata</taxon>
        <taxon>Brachyura</taxon>
        <taxon>Eubrachyura</taxon>
        <taxon>Portunoidea</taxon>
        <taxon>Portunidae</taxon>
        <taxon>Portuninae</taxon>
        <taxon>Portunus</taxon>
    </lineage>
</organism>